<evidence type="ECO:0000313" key="3">
    <source>
        <dbReference type="Proteomes" id="UP000050562"/>
    </source>
</evidence>
<dbReference type="AlphaFoldDB" id="A0A0Q0DIX0"/>
<comment type="caution">
    <text evidence="2">The sequence shown here is derived from an EMBL/GenBank/DDBJ whole genome shotgun (WGS) entry which is preliminary data.</text>
</comment>
<evidence type="ECO:0000313" key="2">
    <source>
        <dbReference type="EMBL" id="KPY39289.1"/>
    </source>
</evidence>
<reference evidence="2 3" key="1">
    <citation type="submission" date="2015-09" db="EMBL/GenBank/DDBJ databases">
        <title>Genome announcement of multiple Pseudomonas syringae strains.</title>
        <authorList>
            <person name="Thakur S."/>
            <person name="Wang P.W."/>
            <person name="Gong Y."/>
            <person name="Weir B.S."/>
            <person name="Guttman D.S."/>
        </authorList>
    </citation>
    <scope>NUCLEOTIDE SEQUENCE [LARGE SCALE GENOMIC DNA]</scope>
    <source>
        <strain evidence="2 3">ICMP3956</strain>
    </source>
</reference>
<dbReference type="PATRIC" id="fig|251707.3.peg.1477"/>
<proteinExistence type="predicted"/>
<organism evidence="2 3">
    <name type="scientific">Pseudomonas syringae pv. primulae</name>
    <dbReference type="NCBI Taxonomy" id="251707"/>
    <lineage>
        <taxon>Bacteria</taxon>
        <taxon>Pseudomonadati</taxon>
        <taxon>Pseudomonadota</taxon>
        <taxon>Gammaproteobacteria</taxon>
        <taxon>Pseudomonadales</taxon>
        <taxon>Pseudomonadaceae</taxon>
        <taxon>Pseudomonas</taxon>
    </lineage>
</organism>
<accession>A0A0Q0DIX0</accession>
<evidence type="ECO:0000256" key="1">
    <source>
        <dbReference type="SAM" id="MobiDB-lite"/>
    </source>
</evidence>
<protein>
    <submittedName>
        <fullName evidence="2">Uncharacterized protein</fullName>
    </submittedName>
</protein>
<gene>
    <name evidence="2" type="ORF">ALO52_01135</name>
</gene>
<dbReference type="Proteomes" id="UP000050562">
    <property type="component" value="Unassembled WGS sequence"/>
</dbReference>
<name>A0A0Q0DIX0_9PSED</name>
<feature type="region of interest" description="Disordered" evidence="1">
    <location>
        <begin position="176"/>
        <end position="203"/>
    </location>
</feature>
<sequence length="203" mass="22663">MYRMSRYEIVFDGRLVEGAQLERVKANLGKLFQADESRLELLFSGRRLVLKNNLDEQTAEKYRATLERAGAVARVVMMKRPVPQPEQAAQPLETVPAAEAQEMEEVELARPPDEPTWLRKMPVRPGRLQIKPRDAYMAAFSDVDAPDYSVAEAGSNMQDPKPEPVVPKLDLSRLSVAPVGSDMGQVPRASTRPAPDTSHLKLD</sequence>
<dbReference type="EMBL" id="LJRC01000064">
    <property type="protein sequence ID" value="KPY39289.1"/>
    <property type="molecule type" value="Genomic_DNA"/>
</dbReference>